<organism evidence="1 2">
    <name type="scientific">Komagataeibacter intermedius AF2</name>
    <dbReference type="NCBI Taxonomy" id="1458464"/>
    <lineage>
        <taxon>Bacteria</taxon>
        <taxon>Pseudomonadati</taxon>
        <taxon>Pseudomonadota</taxon>
        <taxon>Alphaproteobacteria</taxon>
        <taxon>Acetobacterales</taxon>
        <taxon>Acetobacteraceae</taxon>
        <taxon>Komagataeibacter</taxon>
    </lineage>
</organism>
<sequence>MTAVSPQDVIAPCIGAGFVFERQGLWGIKPGNRGSLGIDQAMQRIENMGPGRHAIFESQFNRAEDSLLIMLQHKGQDFSHFPIASRSPEQLVLQGPEGNWQFGKRRAIAQGARFALYDRQIMPPVIHRAAWHTMRTRDDPVMHAQNLSFGDNAQPVGIKPAG</sequence>
<comment type="caution">
    <text evidence="1">The sequence shown here is derived from an EMBL/GenBank/DDBJ whole genome shotgun (WGS) entry which is preliminary data.</text>
</comment>
<dbReference type="Proteomes" id="UP000031553">
    <property type="component" value="Unassembled WGS sequence"/>
</dbReference>
<proteinExistence type="predicted"/>
<evidence type="ECO:0000313" key="1">
    <source>
        <dbReference type="EMBL" id="KPH87913.1"/>
    </source>
</evidence>
<dbReference type="AlphaFoldDB" id="A0A0N0MFS2"/>
<protein>
    <submittedName>
        <fullName evidence="1">Uncharacterized protein</fullName>
    </submittedName>
</protein>
<evidence type="ECO:0000313" key="2">
    <source>
        <dbReference type="Proteomes" id="UP000031553"/>
    </source>
</evidence>
<accession>A0A0N0MFS2</accession>
<name>A0A0N0MFS2_9PROT</name>
<dbReference type="EMBL" id="JUFX02000089">
    <property type="protein sequence ID" value="KPH87913.1"/>
    <property type="molecule type" value="Genomic_DNA"/>
</dbReference>
<reference evidence="1 2" key="1">
    <citation type="submission" date="2015-07" db="EMBL/GenBank/DDBJ databases">
        <title>Draft Genome Sequence of Komagataeibacter intermedius Strain AF2, Isolated from Kombucha Tea.</title>
        <authorList>
            <person name="Santos R.A."/>
            <person name="Berretta A.A."/>
            <person name="Barud H.S."/>
            <person name="Ribeiro S.J."/>
            <person name="Gonzalez-Garcia L.N."/>
            <person name="Zucchi T.D."/>
            <person name="Goldman G.H."/>
            <person name="Riano-Pachon D.M."/>
        </authorList>
    </citation>
    <scope>NUCLEOTIDE SEQUENCE [LARGE SCALE GENOMIC DNA]</scope>
    <source>
        <strain evidence="1 2">AF2</strain>
    </source>
</reference>
<gene>
    <name evidence="1" type="ORF">GLUCOINTEAF2_0204035</name>
</gene>